<keyword evidence="2 5" id="KW-0812">Transmembrane</keyword>
<keyword evidence="8" id="KW-1185">Reference proteome</keyword>
<feature type="transmembrane region" description="Helical" evidence="5">
    <location>
        <begin position="125"/>
        <end position="146"/>
    </location>
</feature>
<keyword evidence="3 5" id="KW-1133">Transmembrane helix</keyword>
<dbReference type="PANTHER" id="PTHR43496">
    <property type="entry name" value="PROTEIN LPLB"/>
    <property type="match status" value="1"/>
</dbReference>
<dbReference type="SUPFAM" id="SSF161098">
    <property type="entry name" value="MetI-like"/>
    <property type="match status" value="1"/>
</dbReference>
<feature type="transmembrane region" description="Helical" evidence="5">
    <location>
        <begin position="93"/>
        <end position="113"/>
    </location>
</feature>
<evidence type="ECO:0000256" key="3">
    <source>
        <dbReference type="ARBA" id="ARBA00022989"/>
    </source>
</evidence>
<evidence type="ECO:0000259" key="6">
    <source>
        <dbReference type="PROSITE" id="PS50928"/>
    </source>
</evidence>
<evidence type="ECO:0000313" key="7">
    <source>
        <dbReference type="EMBL" id="MBE5040949.1"/>
    </source>
</evidence>
<feature type="transmembrane region" description="Helical" evidence="5">
    <location>
        <begin position="283"/>
        <end position="307"/>
    </location>
</feature>
<dbReference type="InterPro" id="IPR000515">
    <property type="entry name" value="MetI-like"/>
</dbReference>
<comment type="caution">
    <text evidence="7">The sequence shown here is derived from an EMBL/GenBank/DDBJ whole genome shotgun (WGS) entry which is preliminary data.</text>
</comment>
<dbReference type="PROSITE" id="PS50928">
    <property type="entry name" value="ABC_TM1"/>
    <property type="match status" value="1"/>
</dbReference>
<gene>
    <name evidence="7" type="ORF">INF28_10810</name>
</gene>
<keyword evidence="4 5" id="KW-0472">Membrane</keyword>
<protein>
    <submittedName>
        <fullName evidence="7">Sugar ABC transporter permease</fullName>
    </submittedName>
</protein>
<comment type="subcellular location">
    <subcellularLocation>
        <location evidence="5">Cell membrane</location>
        <topology evidence="5">Multi-pass membrane protein</topology>
    </subcellularLocation>
    <subcellularLocation>
        <location evidence="1">Membrane</location>
        <topology evidence="1">Multi-pass membrane protein</topology>
    </subcellularLocation>
</comment>
<evidence type="ECO:0000256" key="4">
    <source>
        <dbReference type="ARBA" id="ARBA00023136"/>
    </source>
</evidence>
<feature type="transmembrane region" description="Helical" evidence="5">
    <location>
        <begin position="28"/>
        <end position="47"/>
    </location>
</feature>
<organism evidence="7 8">
    <name type="scientific">Ructibacterium gallinarum</name>
    <dbReference type="NCBI Taxonomy" id="2779355"/>
    <lineage>
        <taxon>Bacteria</taxon>
        <taxon>Bacillati</taxon>
        <taxon>Bacillota</taxon>
        <taxon>Clostridia</taxon>
        <taxon>Eubacteriales</taxon>
        <taxon>Oscillospiraceae</taxon>
        <taxon>Ructibacterium</taxon>
    </lineage>
</organism>
<comment type="similarity">
    <text evidence="5">Belongs to the binding-protein-dependent transport system permease family.</text>
</comment>
<feature type="transmembrane region" description="Helical" evidence="5">
    <location>
        <begin position="189"/>
        <end position="210"/>
    </location>
</feature>
<name>A0A9D5M594_9FIRM</name>
<accession>A0A9D5M594</accession>
<sequence length="317" mass="35581">MSKKQIKILANPSHSLSTRIIRALKQNYELYLIFLPVLVYYIVFYYVPMTGIVLAFKNYAPAKGIWGSAWVGLKHFENFFSSPNFTRTLVNTLRISIASIVVGFPAPIIFALLLNELRLRRTKKIIQTVSYMPHFISLVVAVGLVMDFVQRDGIINDIIAFFGGERIAFMTEPNWFTPIYVLSGVWQEIGWSSIIYLAAIAGVSADLYEAAAIDGAGRFRQLLHVTLPGIMPTIVILFIMRVGNIMSIGYEKIILMYNDLVLDKADIIASYVYRIAFGAAPDYGYSTAVGLFNTVINIFLLVATNYITGKVNDTTLW</sequence>
<reference evidence="7" key="1">
    <citation type="submission" date="2020-10" db="EMBL/GenBank/DDBJ databases">
        <title>ChiBAC.</title>
        <authorList>
            <person name="Zenner C."/>
            <person name="Hitch T.C.A."/>
            <person name="Clavel T."/>
        </authorList>
    </citation>
    <scope>NUCLEOTIDE SEQUENCE</scope>
    <source>
        <strain evidence="7">DSM 107454</strain>
    </source>
</reference>
<evidence type="ECO:0000256" key="5">
    <source>
        <dbReference type="RuleBase" id="RU363032"/>
    </source>
</evidence>
<dbReference type="RefSeq" id="WP_226393490.1">
    <property type="nucleotide sequence ID" value="NZ_JADCKB010000028.1"/>
</dbReference>
<feature type="domain" description="ABC transmembrane type-1" evidence="6">
    <location>
        <begin position="89"/>
        <end position="304"/>
    </location>
</feature>
<dbReference type="Pfam" id="PF00528">
    <property type="entry name" value="BPD_transp_1"/>
    <property type="match status" value="1"/>
</dbReference>
<evidence type="ECO:0000256" key="1">
    <source>
        <dbReference type="ARBA" id="ARBA00004141"/>
    </source>
</evidence>
<evidence type="ECO:0000256" key="2">
    <source>
        <dbReference type="ARBA" id="ARBA00022692"/>
    </source>
</evidence>
<dbReference type="EMBL" id="JADCKB010000028">
    <property type="protein sequence ID" value="MBE5040949.1"/>
    <property type="molecule type" value="Genomic_DNA"/>
</dbReference>
<dbReference type="AlphaFoldDB" id="A0A9D5M594"/>
<dbReference type="GO" id="GO:0055085">
    <property type="term" value="P:transmembrane transport"/>
    <property type="evidence" value="ECO:0007669"/>
    <property type="project" value="InterPro"/>
</dbReference>
<proteinExistence type="inferred from homology"/>
<dbReference type="GO" id="GO:0005886">
    <property type="term" value="C:plasma membrane"/>
    <property type="evidence" value="ECO:0007669"/>
    <property type="project" value="UniProtKB-SubCell"/>
</dbReference>
<dbReference type="PANTHER" id="PTHR43496:SF1">
    <property type="entry name" value="POLYGALACTURONAN_RHAMNOGALACTURONAN TRANSPORT SYSTEM PERMEASE PROTEIN YTEP"/>
    <property type="match status" value="1"/>
</dbReference>
<dbReference type="Proteomes" id="UP000806542">
    <property type="component" value="Unassembled WGS sequence"/>
</dbReference>
<dbReference type="CDD" id="cd06261">
    <property type="entry name" value="TM_PBP2"/>
    <property type="match status" value="1"/>
</dbReference>
<feature type="transmembrane region" description="Helical" evidence="5">
    <location>
        <begin position="222"/>
        <end position="240"/>
    </location>
</feature>
<evidence type="ECO:0000313" key="8">
    <source>
        <dbReference type="Proteomes" id="UP000806542"/>
    </source>
</evidence>
<dbReference type="InterPro" id="IPR035906">
    <property type="entry name" value="MetI-like_sf"/>
</dbReference>
<dbReference type="Gene3D" id="1.10.3720.10">
    <property type="entry name" value="MetI-like"/>
    <property type="match status" value="1"/>
</dbReference>
<keyword evidence="5" id="KW-0813">Transport</keyword>